<keyword evidence="1" id="KW-1133">Transmembrane helix</keyword>
<protein>
    <submittedName>
        <fullName evidence="2">Uncharacterized protein</fullName>
    </submittedName>
</protein>
<organism evidence="2 3">
    <name type="scientific">Mesorhizobium amorphae CCNWGS0123</name>
    <dbReference type="NCBI Taxonomy" id="1082933"/>
    <lineage>
        <taxon>Bacteria</taxon>
        <taxon>Pseudomonadati</taxon>
        <taxon>Pseudomonadota</taxon>
        <taxon>Alphaproteobacteria</taxon>
        <taxon>Hyphomicrobiales</taxon>
        <taxon>Phyllobacteriaceae</taxon>
        <taxon>Mesorhizobium</taxon>
    </lineage>
</organism>
<feature type="transmembrane region" description="Helical" evidence="1">
    <location>
        <begin position="14"/>
        <end position="32"/>
    </location>
</feature>
<sequence length="74" mass="8284">MLAALVGNSFEGGFPMRMVLFVIAVAVTFVLWDRSMNEGRYTAQVESSFRQAAADLPSGSYGREIRLNRDLMKH</sequence>
<proteinExistence type="predicted"/>
<dbReference type="AlphaFoldDB" id="G6Y3C2"/>
<dbReference type="RefSeq" id="WP_006199800.1">
    <property type="nucleotide sequence ID" value="NZ_AGSN01000019.1"/>
</dbReference>
<dbReference type="KEGG" id="mamo:A6B35_19300"/>
<reference evidence="2 3" key="1">
    <citation type="journal article" date="2012" name="J. Bacteriol.">
        <title>Draft Genome Sequence of Plant Growth-Promoting Rhizobium Mesorhizobium amorphae, Isolated from Zinc-Lead Mine Tailings.</title>
        <authorList>
            <person name="Hao X."/>
            <person name="Lin Y."/>
            <person name="Johnstone L."/>
            <person name="Baltrus D.A."/>
            <person name="Miller S.J."/>
            <person name="Wei G."/>
            <person name="Rensing C."/>
        </authorList>
    </citation>
    <scope>NUCLEOTIDE SEQUENCE [LARGE SCALE GENOMIC DNA]</scope>
    <source>
        <strain evidence="2 3">CCNWGS0123</strain>
    </source>
</reference>
<dbReference type="PATRIC" id="fig|1082933.3.peg.375"/>
<accession>G6Y3C2</accession>
<name>G6Y3C2_9HYPH</name>
<gene>
    <name evidence="2" type="ORF">MEA186_02088</name>
</gene>
<dbReference type="Proteomes" id="UP000002949">
    <property type="component" value="Unassembled WGS sequence"/>
</dbReference>
<evidence type="ECO:0000313" key="2">
    <source>
        <dbReference type="EMBL" id="EHH13782.1"/>
    </source>
</evidence>
<evidence type="ECO:0000256" key="1">
    <source>
        <dbReference type="SAM" id="Phobius"/>
    </source>
</evidence>
<keyword evidence="3" id="KW-1185">Reference proteome</keyword>
<dbReference type="OrthoDB" id="8086197at2"/>
<dbReference type="EMBL" id="AGSN01000019">
    <property type="protein sequence ID" value="EHH13782.1"/>
    <property type="molecule type" value="Genomic_DNA"/>
</dbReference>
<keyword evidence="1" id="KW-0812">Transmembrane</keyword>
<keyword evidence="1" id="KW-0472">Membrane</keyword>
<evidence type="ECO:0000313" key="3">
    <source>
        <dbReference type="Proteomes" id="UP000002949"/>
    </source>
</evidence>